<dbReference type="AlphaFoldDB" id="A0A319DUW6"/>
<dbReference type="VEuPathDB" id="FungiDB:BO78DRAFT_401240"/>
<keyword evidence="2" id="KW-1185">Reference proteome</keyword>
<dbReference type="Proteomes" id="UP000248423">
    <property type="component" value="Unassembled WGS sequence"/>
</dbReference>
<sequence>MSADTDIGVVLIEHGKSRKKLYADISCFARNWLLGDGEEVYVKGLFLLRRLHFFKLLIFLRVPPPSTMSTNLTNAPQESGDSTVDSKLGDIFKYGKDIDISLTLYFNHSQLKVYGVKYNPKPESSVSGEPSHDGLVDKAVSVLTSDRSFVGRQRGTTKIPVGYIHEREVRHMSALLVLVPESILEERYSKSGPVTMDDVSFLPTGQILSDYLVRLFADDCPGRQMRNRRWRS</sequence>
<proteinExistence type="predicted"/>
<evidence type="ECO:0000313" key="1">
    <source>
        <dbReference type="EMBL" id="PYI01547.1"/>
    </source>
</evidence>
<dbReference type="EMBL" id="KZ826413">
    <property type="protein sequence ID" value="PYI01547.1"/>
    <property type="molecule type" value="Genomic_DNA"/>
</dbReference>
<name>A0A319DUW6_ASPSB</name>
<organism evidence="1 2">
    <name type="scientific">Aspergillus sclerotiicarbonarius (strain CBS 121057 / IBT 28362)</name>
    <dbReference type="NCBI Taxonomy" id="1448318"/>
    <lineage>
        <taxon>Eukaryota</taxon>
        <taxon>Fungi</taxon>
        <taxon>Dikarya</taxon>
        <taxon>Ascomycota</taxon>
        <taxon>Pezizomycotina</taxon>
        <taxon>Eurotiomycetes</taxon>
        <taxon>Eurotiomycetidae</taxon>
        <taxon>Eurotiales</taxon>
        <taxon>Aspergillaceae</taxon>
        <taxon>Aspergillus</taxon>
        <taxon>Aspergillus subgen. Circumdati</taxon>
    </lineage>
</organism>
<gene>
    <name evidence="1" type="ORF">BO78DRAFT_401240</name>
</gene>
<evidence type="ECO:0000313" key="2">
    <source>
        <dbReference type="Proteomes" id="UP000248423"/>
    </source>
</evidence>
<reference evidence="1 2" key="1">
    <citation type="submission" date="2018-02" db="EMBL/GenBank/DDBJ databases">
        <title>The genomes of Aspergillus section Nigri reveals drivers in fungal speciation.</title>
        <authorList>
            <consortium name="DOE Joint Genome Institute"/>
            <person name="Vesth T.C."/>
            <person name="Nybo J."/>
            <person name="Theobald S."/>
            <person name="Brandl J."/>
            <person name="Frisvad J.C."/>
            <person name="Nielsen K.F."/>
            <person name="Lyhne E.K."/>
            <person name="Kogle M.E."/>
            <person name="Kuo A."/>
            <person name="Riley R."/>
            <person name="Clum A."/>
            <person name="Nolan M."/>
            <person name="Lipzen A."/>
            <person name="Salamov A."/>
            <person name="Henrissat B."/>
            <person name="Wiebenga A."/>
            <person name="De vries R.P."/>
            <person name="Grigoriev I.V."/>
            <person name="Mortensen U.H."/>
            <person name="Andersen M.R."/>
            <person name="Baker S.E."/>
        </authorList>
    </citation>
    <scope>NUCLEOTIDE SEQUENCE [LARGE SCALE GENOMIC DNA]</scope>
    <source>
        <strain evidence="1 2">CBS 121057</strain>
    </source>
</reference>
<protein>
    <submittedName>
        <fullName evidence="1">Uncharacterized protein</fullName>
    </submittedName>
</protein>
<accession>A0A319DUW6</accession>